<evidence type="ECO:0000313" key="1">
    <source>
        <dbReference type="EMBL" id="KAI8526109.1"/>
    </source>
</evidence>
<organism evidence="1 2">
    <name type="scientific">Rhododendron molle</name>
    <name type="common">Chinese azalea</name>
    <name type="synonym">Azalea mollis</name>
    <dbReference type="NCBI Taxonomy" id="49168"/>
    <lineage>
        <taxon>Eukaryota</taxon>
        <taxon>Viridiplantae</taxon>
        <taxon>Streptophyta</taxon>
        <taxon>Embryophyta</taxon>
        <taxon>Tracheophyta</taxon>
        <taxon>Spermatophyta</taxon>
        <taxon>Magnoliopsida</taxon>
        <taxon>eudicotyledons</taxon>
        <taxon>Gunneridae</taxon>
        <taxon>Pentapetalae</taxon>
        <taxon>asterids</taxon>
        <taxon>Ericales</taxon>
        <taxon>Ericaceae</taxon>
        <taxon>Ericoideae</taxon>
        <taxon>Rhodoreae</taxon>
        <taxon>Rhododendron</taxon>
    </lineage>
</organism>
<dbReference type="Proteomes" id="UP001062846">
    <property type="component" value="Chromosome 13"/>
</dbReference>
<dbReference type="EMBL" id="CM046400">
    <property type="protein sequence ID" value="KAI8526109.1"/>
    <property type="molecule type" value="Genomic_DNA"/>
</dbReference>
<protein>
    <submittedName>
        <fullName evidence="1">Uncharacterized protein</fullName>
    </submittedName>
</protein>
<reference evidence="1" key="1">
    <citation type="submission" date="2022-02" db="EMBL/GenBank/DDBJ databases">
        <title>Plant Genome Project.</title>
        <authorList>
            <person name="Zhang R.-G."/>
        </authorList>
    </citation>
    <scope>NUCLEOTIDE SEQUENCE</scope>
    <source>
        <strain evidence="1">AT1</strain>
    </source>
</reference>
<keyword evidence="2" id="KW-1185">Reference proteome</keyword>
<proteinExistence type="predicted"/>
<gene>
    <name evidence="1" type="ORF">RHMOL_Rhmol13G0283500</name>
</gene>
<evidence type="ECO:0000313" key="2">
    <source>
        <dbReference type="Proteomes" id="UP001062846"/>
    </source>
</evidence>
<comment type="caution">
    <text evidence="1">The sequence shown here is derived from an EMBL/GenBank/DDBJ whole genome shotgun (WGS) entry which is preliminary data.</text>
</comment>
<name>A0ACC0LBL7_RHOML</name>
<accession>A0ACC0LBL7</accession>
<sequence>MAFQEDEEIDQFDRLPDAILRLVFNKLHDARSLTRSMSVCKRFAEIIPENDTVSLTIPRRIAVKRQPQPCDDLVATKSSCSGSRRESGGSPADSKSVFKSLIRRIVTAPIRFILRGILSSKSARFGNDDGADCPFYSPNEVLKNFKEIQSLRIEIPTGEIGSGGRDSLLRWRAEFGSELQSCVIFGAKSLRRTSRNPNDDKGIDEQRQLQRNRSEDDVSIGDDELKLRIVWAISCLISASARHYLLQRVVSEHLMVRRVVIGDGSKQGRVRMEREQIEELRKNVDLEAESERRPVPALKMKLWHVKELEVREGWVVEGATVLVIRPAEEGEKKKAKEERDCDLVSRVWNGGEEEEEEEEERVVGEAVRELMKKKRTCTLEMNSF</sequence>